<feature type="chain" id="PRO_5042824659" evidence="1">
    <location>
        <begin position="17"/>
        <end position="72"/>
    </location>
</feature>
<gene>
    <name evidence="2" type="ORF">GCK32_021782</name>
</gene>
<keyword evidence="1" id="KW-0732">Signal</keyword>
<comment type="caution">
    <text evidence="2">The sequence shown here is derived from an EMBL/GenBank/DDBJ whole genome shotgun (WGS) entry which is preliminary data.</text>
</comment>
<dbReference type="Proteomes" id="UP001331761">
    <property type="component" value="Unassembled WGS sequence"/>
</dbReference>
<feature type="signal peptide" evidence="1">
    <location>
        <begin position="1"/>
        <end position="16"/>
    </location>
</feature>
<organism evidence="2 3">
    <name type="scientific">Trichostrongylus colubriformis</name>
    <name type="common">Black scour worm</name>
    <dbReference type="NCBI Taxonomy" id="6319"/>
    <lineage>
        <taxon>Eukaryota</taxon>
        <taxon>Metazoa</taxon>
        <taxon>Ecdysozoa</taxon>
        <taxon>Nematoda</taxon>
        <taxon>Chromadorea</taxon>
        <taxon>Rhabditida</taxon>
        <taxon>Rhabditina</taxon>
        <taxon>Rhabditomorpha</taxon>
        <taxon>Strongyloidea</taxon>
        <taxon>Trichostrongylidae</taxon>
        <taxon>Trichostrongylus</taxon>
    </lineage>
</organism>
<protein>
    <submittedName>
        <fullName evidence="2">Uncharacterized protein</fullName>
    </submittedName>
</protein>
<name>A0AAN8IJ80_TRICO</name>
<dbReference type="EMBL" id="WIXE01012905">
    <property type="protein sequence ID" value="KAK5975556.1"/>
    <property type="molecule type" value="Genomic_DNA"/>
</dbReference>
<keyword evidence="3" id="KW-1185">Reference proteome</keyword>
<accession>A0AAN8IJ80</accession>
<reference evidence="2 3" key="1">
    <citation type="submission" date="2019-10" db="EMBL/GenBank/DDBJ databases">
        <title>Assembly and Annotation for the nematode Trichostrongylus colubriformis.</title>
        <authorList>
            <person name="Martin J."/>
        </authorList>
    </citation>
    <scope>NUCLEOTIDE SEQUENCE [LARGE SCALE GENOMIC DNA]</scope>
    <source>
        <strain evidence="2">G859</strain>
        <tissue evidence="2">Whole worm</tissue>
    </source>
</reference>
<evidence type="ECO:0000313" key="3">
    <source>
        <dbReference type="Proteomes" id="UP001331761"/>
    </source>
</evidence>
<evidence type="ECO:0000313" key="2">
    <source>
        <dbReference type="EMBL" id="KAK5975556.1"/>
    </source>
</evidence>
<sequence length="72" mass="8574">MKLILLLTLLILAVVANRKSFGEYSAGERMFKSFKKAIGVTDKPKKSKFQRYHREDDRMEDKTELRIRDLLW</sequence>
<proteinExistence type="predicted"/>
<dbReference type="AlphaFoldDB" id="A0AAN8IJ80"/>
<evidence type="ECO:0000256" key="1">
    <source>
        <dbReference type="SAM" id="SignalP"/>
    </source>
</evidence>